<evidence type="ECO:0008006" key="3">
    <source>
        <dbReference type="Google" id="ProtNLM"/>
    </source>
</evidence>
<accession>A0ABQ6A3U1</accession>
<protein>
    <recommendedName>
        <fullName evidence="3">Terminase small subunit</fullName>
    </recommendedName>
</protein>
<dbReference type="RefSeq" id="WP_284256577.1">
    <property type="nucleotide sequence ID" value="NZ_BSOS01000007.1"/>
</dbReference>
<evidence type="ECO:0000313" key="2">
    <source>
        <dbReference type="Proteomes" id="UP001156641"/>
    </source>
</evidence>
<keyword evidence="2" id="KW-1185">Reference proteome</keyword>
<comment type="caution">
    <text evidence="1">The sequence shown here is derived from an EMBL/GenBank/DDBJ whole genome shotgun (WGS) entry which is preliminary data.</text>
</comment>
<dbReference type="Proteomes" id="UP001156641">
    <property type="component" value="Unassembled WGS sequence"/>
</dbReference>
<evidence type="ECO:0000313" key="1">
    <source>
        <dbReference type="EMBL" id="GLR66013.1"/>
    </source>
</evidence>
<sequence length="118" mass="13377">MSDDASLLPEGFADLEPFVTDWAITTMKARLHRRVTSTARERRGFYAAMAPRAQAALDYLNPISLDDISKKPETDRLMKLILSLAEIALTEEINGQEVEAEHARSNRQIFMVKELDEL</sequence>
<dbReference type="EMBL" id="BSOS01000007">
    <property type="protein sequence ID" value="GLR66013.1"/>
    <property type="molecule type" value="Genomic_DNA"/>
</dbReference>
<gene>
    <name evidence="1" type="ORF">GCM10010909_06910</name>
</gene>
<organism evidence="1 2">
    <name type="scientific">Acidocella aquatica</name>
    <dbReference type="NCBI Taxonomy" id="1922313"/>
    <lineage>
        <taxon>Bacteria</taxon>
        <taxon>Pseudomonadati</taxon>
        <taxon>Pseudomonadota</taxon>
        <taxon>Alphaproteobacteria</taxon>
        <taxon>Acetobacterales</taxon>
        <taxon>Acidocellaceae</taxon>
        <taxon>Acidocella</taxon>
    </lineage>
</organism>
<name>A0ABQ6A3U1_9PROT</name>
<reference evidence="2" key="1">
    <citation type="journal article" date="2019" name="Int. J. Syst. Evol. Microbiol.">
        <title>The Global Catalogue of Microorganisms (GCM) 10K type strain sequencing project: providing services to taxonomists for standard genome sequencing and annotation.</title>
        <authorList>
            <consortium name="The Broad Institute Genomics Platform"/>
            <consortium name="The Broad Institute Genome Sequencing Center for Infectious Disease"/>
            <person name="Wu L."/>
            <person name="Ma J."/>
        </authorList>
    </citation>
    <scope>NUCLEOTIDE SEQUENCE [LARGE SCALE GENOMIC DNA]</scope>
    <source>
        <strain evidence="2">NBRC 112502</strain>
    </source>
</reference>
<proteinExistence type="predicted"/>